<protein>
    <submittedName>
        <fullName evidence="1">Uncharacterized protein</fullName>
    </submittedName>
</protein>
<proteinExistence type="predicted"/>
<dbReference type="EMBL" id="FQ790246">
    <property type="protein sequence ID" value="CCD42429.1"/>
    <property type="molecule type" value="Genomic_DNA"/>
</dbReference>
<evidence type="ECO:0000313" key="2">
    <source>
        <dbReference type="Proteomes" id="UP000008177"/>
    </source>
</evidence>
<name>G2XNH3_BOTF4</name>
<sequence>MEIQPPTFHDQHVLLRDFQLVCEGEEEDSYFIASPIRLPLGFKDKLEKLGCSIENVKLWISTQCSVASPVLWKRTYPVFVLCLTAISAIDEQAR</sequence>
<dbReference type="AlphaFoldDB" id="G2XNH3"/>
<gene>
    <name evidence="1" type="ORF">BofuT4_uP075120.1</name>
</gene>
<organism evidence="1 2">
    <name type="scientific">Botryotinia fuckeliana (strain T4)</name>
    <name type="common">Noble rot fungus</name>
    <name type="synonym">Botrytis cinerea</name>
    <dbReference type="NCBI Taxonomy" id="999810"/>
    <lineage>
        <taxon>Eukaryota</taxon>
        <taxon>Fungi</taxon>
        <taxon>Dikarya</taxon>
        <taxon>Ascomycota</taxon>
        <taxon>Pezizomycotina</taxon>
        <taxon>Leotiomycetes</taxon>
        <taxon>Helotiales</taxon>
        <taxon>Sclerotiniaceae</taxon>
        <taxon>Botrytis</taxon>
    </lineage>
</organism>
<accession>G2XNH3</accession>
<reference evidence="2" key="1">
    <citation type="journal article" date="2011" name="PLoS Genet.">
        <title>Genomic analysis of the necrotrophic fungal pathogens Sclerotinia sclerotiorum and Botrytis cinerea.</title>
        <authorList>
            <person name="Amselem J."/>
            <person name="Cuomo C.A."/>
            <person name="van Kan J.A."/>
            <person name="Viaud M."/>
            <person name="Benito E.P."/>
            <person name="Couloux A."/>
            <person name="Coutinho P.M."/>
            <person name="de Vries R.P."/>
            <person name="Dyer P.S."/>
            <person name="Fillinger S."/>
            <person name="Fournier E."/>
            <person name="Gout L."/>
            <person name="Hahn M."/>
            <person name="Kohn L."/>
            <person name="Lapalu N."/>
            <person name="Plummer K.M."/>
            <person name="Pradier J.M."/>
            <person name="Quevillon E."/>
            <person name="Sharon A."/>
            <person name="Simon A."/>
            <person name="ten Have A."/>
            <person name="Tudzynski B."/>
            <person name="Tudzynski P."/>
            <person name="Wincker P."/>
            <person name="Andrew M."/>
            <person name="Anthouard V."/>
            <person name="Beever R.E."/>
            <person name="Beffa R."/>
            <person name="Benoit I."/>
            <person name="Bouzid O."/>
            <person name="Brault B."/>
            <person name="Chen Z."/>
            <person name="Choquer M."/>
            <person name="Collemare J."/>
            <person name="Cotton P."/>
            <person name="Danchin E.G."/>
            <person name="Da Silva C."/>
            <person name="Gautier A."/>
            <person name="Giraud C."/>
            <person name="Giraud T."/>
            <person name="Gonzalez C."/>
            <person name="Grossetete S."/>
            <person name="Guldener U."/>
            <person name="Henrissat B."/>
            <person name="Howlett B.J."/>
            <person name="Kodira C."/>
            <person name="Kretschmer M."/>
            <person name="Lappartient A."/>
            <person name="Leroch M."/>
            <person name="Levis C."/>
            <person name="Mauceli E."/>
            <person name="Neuveglise C."/>
            <person name="Oeser B."/>
            <person name="Pearson M."/>
            <person name="Poulain J."/>
            <person name="Poussereau N."/>
            <person name="Quesneville H."/>
            <person name="Rascle C."/>
            <person name="Schumacher J."/>
            <person name="Segurens B."/>
            <person name="Sexton A."/>
            <person name="Silva E."/>
            <person name="Sirven C."/>
            <person name="Soanes D.M."/>
            <person name="Talbot N.J."/>
            <person name="Templeton M."/>
            <person name="Yandava C."/>
            <person name="Yarden O."/>
            <person name="Zeng Q."/>
            <person name="Rollins J.A."/>
            <person name="Lebrun M.H."/>
            <person name="Dickman M."/>
        </authorList>
    </citation>
    <scope>NUCLEOTIDE SEQUENCE [LARGE SCALE GENOMIC DNA]</scope>
    <source>
        <strain evidence="2">T4</strain>
    </source>
</reference>
<evidence type="ECO:0000313" key="1">
    <source>
        <dbReference type="EMBL" id="CCD42429.1"/>
    </source>
</evidence>
<dbReference type="HOGENOM" id="CLU_2385880_0_0_1"/>
<dbReference type="InParanoid" id="G2XNH3"/>
<dbReference type="Proteomes" id="UP000008177">
    <property type="component" value="Unplaced contigs"/>
</dbReference>